<organism evidence="2 3">
    <name type="scientific">Rhodococcus cercidiphylli</name>
    <dbReference type="NCBI Taxonomy" id="489916"/>
    <lineage>
        <taxon>Bacteria</taxon>
        <taxon>Bacillati</taxon>
        <taxon>Actinomycetota</taxon>
        <taxon>Actinomycetes</taxon>
        <taxon>Mycobacteriales</taxon>
        <taxon>Nocardiaceae</taxon>
        <taxon>Rhodococcus</taxon>
    </lineage>
</organism>
<feature type="transmembrane region" description="Helical" evidence="1">
    <location>
        <begin position="132"/>
        <end position="151"/>
    </location>
</feature>
<feature type="transmembrane region" description="Helical" evidence="1">
    <location>
        <begin position="157"/>
        <end position="177"/>
    </location>
</feature>
<evidence type="ECO:0000313" key="2">
    <source>
        <dbReference type="EMBL" id="MDV6232957.1"/>
    </source>
</evidence>
<evidence type="ECO:0000313" key="3">
    <source>
        <dbReference type="Proteomes" id="UP001185899"/>
    </source>
</evidence>
<keyword evidence="1" id="KW-1133">Transmembrane helix</keyword>
<proteinExistence type="predicted"/>
<keyword evidence="3" id="KW-1185">Reference proteome</keyword>
<dbReference type="EMBL" id="JAWLKE010000008">
    <property type="protein sequence ID" value="MDV6232957.1"/>
    <property type="molecule type" value="Genomic_DNA"/>
</dbReference>
<gene>
    <name evidence="2" type="ORF">R3P95_20585</name>
</gene>
<sequence length="183" mass="19798">MALIVLVWTGWSTACAVLAGRSMNTSTTVRRVRFQHRMRSRGYLEVQKNGGRAWYPVYFHTGLLAIVPDADARASRSILGRRAFVIEPGIVALPSGRRCNSLPPGAPLDAPRLNESDLRTRSDRFGSLRRRIMLDAPAAVAGPIIGLLWLVVDGGGFAEFVAVSLLAAITAIWWSAIGGSDPS</sequence>
<comment type="caution">
    <text evidence="2">The sequence shown here is derived from an EMBL/GenBank/DDBJ whole genome shotgun (WGS) entry which is preliminary data.</text>
</comment>
<keyword evidence="1" id="KW-0812">Transmembrane</keyword>
<dbReference type="RefSeq" id="WP_317549288.1">
    <property type="nucleotide sequence ID" value="NZ_JAWLKE010000008.1"/>
</dbReference>
<evidence type="ECO:0000256" key="1">
    <source>
        <dbReference type="SAM" id="Phobius"/>
    </source>
</evidence>
<protein>
    <submittedName>
        <fullName evidence="2">Uncharacterized protein</fullName>
    </submittedName>
</protein>
<keyword evidence="1" id="KW-0472">Membrane</keyword>
<reference evidence="2 3" key="1">
    <citation type="submission" date="2023-10" db="EMBL/GenBank/DDBJ databases">
        <title>Development of a sustainable strategy for remediation of hydrocarbon-contaminated territories based on the waste exchange concept.</title>
        <authorList>
            <person name="Krivoruchko A."/>
        </authorList>
    </citation>
    <scope>NUCLEOTIDE SEQUENCE [LARGE SCALE GENOMIC DNA]</scope>
    <source>
        <strain evidence="2 3">IEGM 1322</strain>
    </source>
</reference>
<dbReference type="Proteomes" id="UP001185899">
    <property type="component" value="Unassembled WGS sequence"/>
</dbReference>
<name>A0ABU4B394_9NOCA</name>
<accession>A0ABU4B394</accession>